<keyword evidence="10 19" id="KW-0503">Monooxygenase</keyword>
<evidence type="ECO:0000256" key="5">
    <source>
        <dbReference type="ARBA" id="ARBA00022617"/>
    </source>
</evidence>
<keyword evidence="11" id="KW-0496">Mitochondrion</keyword>
<dbReference type="InterPro" id="IPR050479">
    <property type="entry name" value="CYP11_CYP27_families"/>
</dbReference>
<dbReference type="GO" id="GO:0005506">
    <property type="term" value="F:iron ion binding"/>
    <property type="evidence" value="ECO:0007669"/>
    <property type="project" value="InterPro"/>
</dbReference>
<evidence type="ECO:0000313" key="21">
    <source>
        <dbReference type="EMBL" id="EHB01374.1"/>
    </source>
</evidence>
<dbReference type="GO" id="GO:0047783">
    <property type="term" value="F:corticosterone 18-monooxygenase activity"/>
    <property type="evidence" value="ECO:0007669"/>
    <property type="project" value="TreeGrafter"/>
</dbReference>
<evidence type="ECO:0000256" key="8">
    <source>
        <dbReference type="ARBA" id="ARBA00023002"/>
    </source>
</evidence>
<comment type="catalytic activity">
    <reaction evidence="16">
        <text>a steroid + 2 reduced [adrenodoxin] + O2 + 2 H(+) = an 11beta-hydroxysteroid + 2 oxidized [adrenodoxin] + H2O</text>
        <dbReference type="Rhea" id="RHEA:15629"/>
        <dbReference type="Rhea" id="RHEA-COMP:9998"/>
        <dbReference type="Rhea" id="RHEA-COMP:9999"/>
        <dbReference type="ChEBI" id="CHEBI:15377"/>
        <dbReference type="ChEBI" id="CHEBI:15378"/>
        <dbReference type="ChEBI" id="CHEBI:15379"/>
        <dbReference type="ChEBI" id="CHEBI:33737"/>
        <dbReference type="ChEBI" id="CHEBI:33738"/>
        <dbReference type="ChEBI" id="CHEBI:35341"/>
        <dbReference type="ChEBI" id="CHEBI:35346"/>
        <dbReference type="EC" id="1.14.15.4"/>
    </reaction>
    <physiologicalReaction direction="left-to-right" evidence="16">
        <dbReference type="Rhea" id="RHEA:15630"/>
    </physiologicalReaction>
</comment>
<keyword evidence="12" id="KW-0472">Membrane</keyword>
<dbReference type="PROSITE" id="PS00086">
    <property type="entry name" value="CYTOCHROME_P450"/>
    <property type="match status" value="1"/>
</dbReference>
<evidence type="ECO:0000256" key="7">
    <source>
        <dbReference type="ARBA" id="ARBA00022946"/>
    </source>
</evidence>
<evidence type="ECO:0000256" key="19">
    <source>
        <dbReference type="RuleBase" id="RU000461"/>
    </source>
</evidence>
<evidence type="ECO:0000256" key="9">
    <source>
        <dbReference type="ARBA" id="ARBA00023004"/>
    </source>
</evidence>
<dbReference type="PRINTS" id="PR00385">
    <property type="entry name" value="P450"/>
</dbReference>
<dbReference type="AlphaFoldDB" id="G5AWE0"/>
<dbReference type="GO" id="GO:0008203">
    <property type="term" value="P:cholesterol metabolic process"/>
    <property type="evidence" value="ECO:0007669"/>
    <property type="project" value="TreeGrafter"/>
</dbReference>
<keyword evidence="13" id="KW-0755">Steroidogenesis</keyword>
<dbReference type="FunFam" id="1.10.630.10:FF:000015">
    <property type="entry name" value="Cholesterol side-chain cleavage enzyme, mitochondrial"/>
    <property type="match status" value="1"/>
</dbReference>
<dbReference type="Proteomes" id="UP000006813">
    <property type="component" value="Unassembled WGS sequence"/>
</dbReference>
<evidence type="ECO:0000256" key="16">
    <source>
        <dbReference type="ARBA" id="ARBA00047946"/>
    </source>
</evidence>
<dbReference type="SUPFAM" id="SSF48264">
    <property type="entry name" value="Cytochrome P450"/>
    <property type="match status" value="1"/>
</dbReference>
<accession>G5AWE0</accession>
<dbReference type="PRINTS" id="PR00463">
    <property type="entry name" value="EP450I"/>
</dbReference>
<evidence type="ECO:0000313" key="22">
    <source>
        <dbReference type="Proteomes" id="UP000006813"/>
    </source>
</evidence>
<keyword evidence="5 18" id="KW-0349">Heme</keyword>
<evidence type="ECO:0000256" key="18">
    <source>
        <dbReference type="PIRSR" id="PIRSR602401-1"/>
    </source>
</evidence>
<evidence type="ECO:0000256" key="10">
    <source>
        <dbReference type="ARBA" id="ARBA00023033"/>
    </source>
</evidence>
<dbReference type="GO" id="GO:0034650">
    <property type="term" value="P:cortisol metabolic process"/>
    <property type="evidence" value="ECO:0007669"/>
    <property type="project" value="TreeGrafter"/>
</dbReference>
<dbReference type="GO" id="GO:0020037">
    <property type="term" value="F:heme binding"/>
    <property type="evidence" value="ECO:0007669"/>
    <property type="project" value="InterPro"/>
</dbReference>
<feature type="non-terminal residue" evidence="21">
    <location>
        <position position="561"/>
    </location>
</feature>
<protein>
    <recommendedName>
        <fullName evidence="4">steroid 11beta-monooxygenase</fullName>
        <ecNumber evidence="4">1.14.15.4</ecNumber>
    </recommendedName>
    <alternativeName>
        <fullName evidence="14">Cytochrome P450C11</fullName>
    </alternativeName>
</protein>
<gene>
    <name evidence="21" type="ORF">GW7_21503</name>
</gene>
<proteinExistence type="inferred from homology"/>
<dbReference type="GO" id="GO:0071375">
    <property type="term" value="P:cellular response to peptide hormone stimulus"/>
    <property type="evidence" value="ECO:0007669"/>
    <property type="project" value="TreeGrafter"/>
</dbReference>
<evidence type="ECO:0000256" key="3">
    <source>
        <dbReference type="ARBA" id="ARBA00010617"/>
    </source>
</evidence>
<evidence type="ECO:0000256" key="15">
    <source>
        <dbReference type="ARBA" id="ARBA00047585"/>
    </source>
</evidence>
<comment type="subcellular location">
    <subcellularLocation>
        <location evidence="2">Mitochondrion membrane</location>
    </subcellularLocation>
</comment>
<dbReference type="PANTHER" id="PTHR24279:SF1">
    <property type="entry name" value="CYTOCHROME P450 11B2, MITOCHONDRIAL"/>
    <property type="match status" value="1"/>
</dbReference>
<dbReference type="GO" id="GO:0006704">
    <property type="term" value="P:glucocorticoid biosynthetic process"/>
    <property type="evidence" value="ECO:0007669"/>
    <property type="project" value="TreeGrafter"/>
</dbReference>
<dbReference type="EMBL" id="JH167268">
    <property type="protein sequence ID" value="EHB01374.1"/>
    <property type="molecule type" value="Genomic_DNA"/>
</dbReference>
<dbReference type="InterPro" id="IPR002401">
    <property type="entry name" value="Cyt_P450_E_grp-I"/>
</dbReference>
<reference evidence="21 22" key="1">
    <citation type="journal article" date="2011" name="Nature">
        <title>Genome sequencing reveals insights into physiology and longevity of the naked mole rat.</title>
        <authorList>
            <person name="Kim E.B."/>
            <person name="Fang X."/>
            <person name="Fushan A.A."/>
            <person name="Huang Z."/>
            <person name="Lobanov A.V."/>
            <person name="Han L."/>
            <person name="Marino S.M."/>
            <person name="Sun X."/>
            <person name="Turanov A.A."/>
            <person name="Yang P."/>
            <person name="Yim S.H."/>
            <person name="Zhao X."/>
            <person name="Kasaikina M.V."/>
            <person name="Stoletzki N."/>
            <person name="Peng C."/>
            <person name="Polak P."/>
            <person name="Xiong Z."/>
            <person name="Kiezun A."/>
            <person name="Zhu Y."/>
            <person name="Chen Y."/>
            <person name="Kryukov G.V."/>
            <person name="Zhang Q."/>
            <person name="Peshkin L."/>
            <person name="Yang L."/>
            <person name="Bronson R.T."/>
            <person name="Buffenstein R."/>
            <person name="Wang B."/>
            <person name="Han C."/>
            <person name="Li Q."/>
            <person name="Chen L."/>
            <person name="Zhao W."/>
            <person name="Sunyaev S.R."/>
            <person name="Park T.J."/>
            <person name="Zhang G."/>
            <person name="Wang J."/>
            <person name="Gladyshev V.N."/>
        </authorList>
    </citation>
    <scope>NUCLEOTIDE SEQUENCE [LARGE SCALE GENOMIC DNA]</scope>
</reference>
<dbReference type="Pfam" id="PF00067">
    <property type="entry name" value="p450"/>
    <property type="match status" value="1"/>
</dbReference>
<dbReference type="eggNOG" id="KOG0159">
    <property type="taxonomic scope" value="Eukaryota"/>
</dbReference>
<keyword evidence="8 19" id="KW-0560">Oxidoreductase</keyword>
<comment type="catalytic activity">
    <reaction evidence="15">
        <text>21-hydroxyprogesterone + 2 reduced [adrenodoxin] + O2 + 2 H(+) = 18-hydroxy-11-deoxycorticosterone + 2 oxidized [adrenodoxin] + H2O</text>
        <dbReference type="Rhea" id="RHEA:76151"/>
        <dbReference type="Rhea" id="RHEA-COMP:9998"/>
        <dbReference type="Rhea" id="RHEA-COMP:9999"/>
        <dbReference type="ChEBI" id="CHEBI:15377"/>
        <dbReference type="ChEBI" id="CHEBI:15378"/>
        <dbReference type="ChEBI" id="CHEBI:15379"/>
        <dbReference type="ChEBI" id="CHEBI:16973"/>
        <dbReference type="ChEBI" id="CHEBI:33737"/>
        <dbReference type="ChEBI" id="CHEBI:33738"/>
        <dbReference type="ChEBI" id="CHEBI:195166"/>
    </reaction>
    <physiologicalReaction direction="left-to-right" evidence="15">
        <dbReference type="Rhea" id="RHEA:76152"/>
    </physiologicalReaction>
</comment>
<evidence type="ECO:0000256" key="1">
    <source>
        <dbReference type="ARBA" id="ARBA00001971"/>
    </source>
</evidence>
<evidence type="ECO:0000256" key="14">
    <source>
        <dbReference type="ARBA" id="ARBA00042800"/>
    </source>
</evidence>
<evidence type="ECO:0000256" key="2">
    <source>
        <dbReference type="ARBA" id="ARBA00004325"/>
    </source>
</evidence>
<dbReference type="STRING" id="10181.G5AWE0"/>
<name>G5AWE0_HETGA</name>
<dbReference type="InParanoid" id="G5AWE0"/>
<comment type="cofactor">
    <cofactor evidence="1 18">
        <name>heme</name>
        <dbReference type="ChEBI" id="CHEBI:30413"/>
    </cofactor>
</comment>
<dbReference type="InterPro" id="IPR036396">
    <property type="entry name" value="Cyt_P450_sf"/>
</dbReference>
<comment type="catalytic activity">
    <reaction evidence="17">
        <text>21-hydroxyprogesterone + 2 reduced [adrenodoxin] + O2 + 2 H(+) = corticosterone + 2 oxidized [adrenodoxin] + H2O</text>
        <dbReference type="Rhea" id="RHEA:46104"/>
        <dbReference type="Rhea" id="RHEA-COMP:9998"/>
        <dbReference type="Rhea" id="RHEA-COMP:9999"/>
        <dbReference type="ChEBI" id="CHEBI:15377"/>
        <dbReference type="ChEBI" id="CHEBI:15378"/>
        <dbReference type="ChEBI" id="CHEBI:15379"/>
        <dbReference type="ChEBI" id="CHEBI:16827"/>
        <dbReference type="ChEBI" id="CHEBI:16973"/>
        <dbReference type="ChEBI" id="CHEBI:33737"/>
        <dbReference type="ChEBI" id="CHEBI:33738"/>
    </reaction>
    <physiologicalReaction direction="left-to-right" evidence="17">
        <dbReference type="Rhea" id="RHEA:46105"/>
    </physiologicalReaction>
</comment>
<dbReference type="EC" id="1.14.15.4" evidence="4"/>
<sequence length="561" mass="63988">MAFRVKADVWLAGPWLCLRGARALGTRAVMPPKAMVLPFEAIPQCPGNKWLRVLQIWKDQGVEDIHLEMHRTFQELGPIFSGQQKGLPGGAKANPGKRRSLTRLCLHALRLCRRSTGKMGYDPTEYCALSPRYDVGRMQIVSVMLPEDAEQLHQAESLYPCRMHLEPWMAYREHRGQKPGVFLLVDSNYALPCRNGPEWRSNRLQLNPNVLSPKAVQKFLPMVNIVARDFSEALKKKVLQSAQRILTLDIQPSIFNYTVEASNFALFGERLGLFGHNPSSDSLNFIHALEVMLKSTGQLMFLPRHLSRLMSSQVWKEHFEAWDHIFDYADNWIQKTYQKLVCGCPQYYNGIMTDLLLQGNLPLNSIKANSIELTAGSVDTTTYPIMMTLFELARNPTVQQALHQESLAAEPSISGNPQRATMELPLLRAALKETLRLYPVGLFLERILSSDLVLQNYHLPAGTLVHLYLYSMGRNPSVFPSPERYNPQRWLDSRQTFHHLAFGFGVRQCLGRRLAEVEMLLFLHHILKSFHVETPLQEDVKLAYNFVLMPTTFPPLTFRAV</sequence>
<evidence type="ECO:0000256" key="17">
    <source>
        <dbReference type="ARBA" id="ARBA00047970"/>
    </source>
</evidence>
<evidence type="ECO:0000256" key="12">
    <source>
        <dbReference type="ARBA" id="ARBA00023136"/>
    </source>
</evidence>
<feature type="signal peptide" evidence="20">
    <location>
        <begin position="1"/>
        <end position="23"/>
    </location>
</feature>
<evidence type="ECO:0000256" key="11">
    <source>
        <dbReference type="ARBA" id="ARBA00023128"/>
    </source>
</evidence>
<dbReference type="InterPro" id="IPR001128">
    <property type="entry name" value="Cyt_P450"/>
</dbReference>
<evidence type="ECO:0000256" key="13">
    <source>
        <dbReference type="ARBA" id="ARBA00023250"/>
    </source>
</evidence>
<keyword evidence="20" id="KW-0732">Signal</keyword>
<dbReference type="PANTHER" id="PTHR24279">
    <property type="entry name" value="CYTOCHROME P450"/>
    <property type="match status" value="1"/>
</dbReference>
<evidence type="ECO:0000256" key="20">
    <source>
        <dbReference type="SAM" id="SignalP"/>
    </source>
</evidence>
<dbReference type="GO" id="GO:0032342">
    <property type="term" value="P:aldosterone biosynthetic process"/>
    <property type="evidence" value="ECO:0007669"/>
    <property type="project" value="TreeGrafter"/>
</dbReference>
<dbReference type="GO" id="GO:0005743">
    <property type="term" value="C:mitochondrial inner membrane"/>
    <property type="evidence" value="ECO:0007669"/>
    <property type="project" value="TreeGrafter"/>
</dbReference>
<keyword evidence="7" id="KW-0809">Transit peptide</keyword>
<feature type="binding site" description="axial binding residue" evidence="18">
    <location>
        <position position="509"/>
    </location>
    <ligand>
        <name>heme</name>
        <dbReference type="ChEBI" id="CHEBI:30413"/>
    </ligand>
    <ligandPart>
        <name>Fe</name>
        <dbReference type="ChEBI" id="CHEBI:18248"/>
    </ligandPart>
</feature>
<evidence type="ECO:0000256" key="4">
    <source>
        <dbReference type="ARBA" id="ARBA00012767"/>
    </source>
</evidence>
<dbReference type="GO" id="GO:0004507">
    <property type="term" value="F:steroid 11-beta-monooxygenase activity"/>
    <property type="evidence" value="ECO:0007669"/>
    <property type="project" value="UniProtKB-EC"/>
</dbReference>
<keyword evidence="9 18" id="KW-0408">Iron</keyword>
<dbReference type="InterPro" id="IPR017972">
    <property type="entry name" value="Cyt_P450_CS"/>
</dbReference>
<feature type="chain" id="PRO_5003473754" description="steroid 11beta-monooxygenase" evidence="20">
    <location>
        <begin position="24"/>
        <end position="561"/>
    </location>
</feature>
<keyword evidence="6 18" id="KW-0479">Metal-binding</keyword>
<organism evidence="21 22">
    <name type="scientific">Heterocephalus glaber</name>
    <name type="common">Naked mole rat</name>
    <dbReference type="NCBI Taxonomy" id="10181"/>
    <lineage>
        <taxon>Eukaryota</taxon>
        <taxon>Metazoa</taxon>
        <taxon>Chordata</taxon>
        <taxon>Craniata</taxon>
        <taxon>Vertebrata</taxon>
        <taxon>Euteleostomi</taxon>
        <taxon>Mammalia</taxon>
        <taxon>Eutheria</taxon>
        <taxon>Euarchontoglires</taxon>
        <taxon>Glires</taxon>
        <taxon>Rodentia</taxon>
        <taxon>Hystricomorpha</taxon>
        <taxon>Bathyergidae</taxon>
        <taxon>Heterocephalus</taxon>
    </lineage>
</organism>
<dbReference type="Gene3D" id="1.10.630.10">
    <property type="entry name" value="Cytochrome P450"/>
    <property type="match status" value="1"/>
</dbReference>
<dbReference type="FunCoup" id="G5AWE0">
    <property type="interactions" value="413"/>
</dbReference>
<comment type="similarity">
    <text evidence="3 19">Belongs to the cytochrome P450 family.</text>
</comment>
<evidence type="ECO:0000256" key="6">
    <source>
        <dbReference type="ARBA" id="ARBA00022723"/>
    </source>
</evidence>